<dbReference type="GO" id="GO:0005524">
    <property type="term" value="F:ATP binding"/>
    <property type="evidence" value="ECO:0007669"/>
    <property type="project" value="InterPro"/>
</dbReference>
<evidence type="ECO:0000313" key="2">
    <source>
        <dbReference type="EMBL" id="EKX44942.1"/>
    </source>
</evidence>
<sequence>TIPGFDVLGLIGRGGQGIVYLAQAEGSQSKFAVKVCNRPDEREYQNLKTLQQLQHPNIVKMFDCLVEPFAIVMEFVEGQSLKEIMQTSEDGECRQLGEEMVQTIGGQMLEGLSLLHRMGIIHRDLKPSNIMCSFPHADVCRVVLIDFGSSKHQDYNETLTRTGQFVGTWQYFSPEQCRGDPQLDARVDVWSAGVVLYEMAAGRNPFYSHDVLELFTAVRRQPFQQIPGCGAAMNIFLKTALKKDPRDR</sequence>
<dbReference type="GO" id="GO:0005737">
    <property type="term" value="C:cytoplasm"/>
    <property type="evidence" value="ECO:0007669"/>
    <property type="project" value="TreeGrafter"/>
</dbReference>
<dbReference type="GeneID" id="17301603"/>
<dbReference type="CDD" id="cd14014">
    <property type="entry name" value="STKc_PknB_like"/>
    <property type="match status" value="1"/>
</dbReference>
<dbReference type="InterPro" id="IPR008271">
    <property type="entry name" value="Ser/Thr_kinase_AS"/>
</dbReference>
<evidence type="ECO:0000313" key="3">
    <source>
        <dbReference type="EnsemblProtists" id="EKX44942"/>
    </source>
</evidence>
<dbReference type="InterPro" id="IPR000719">
    <property type="entry name" value="Prot_kinase_dom"/>
</dbReference>
<dbReference type="eggNOG" id="KOG0597">
    <property type="taxonomic scope" value="Eukaryota"/>
</dbReference>
<feature type="domain" description="Protein kinase" evidence="1">
    <location>
        <begin position="5"/>
        <end position="248"/>
    </location>
</feature>
<dbReference type="AlphaFoldDB" id="L1J9F0"/>
<feature type="non-terminal residue" evidence="2">
    <location>
        <position position="1"/>
    </location>
</feature>
<dbReference type="SUPFAM" id="SSF56112">
    <property type="entry name" value="Protein kinase-like (PK-like)"/>
    <property type="match status" value="1"/>
</dbReference>
<feature type="non-terminal residue" evidence="2">
    <location>
        <position position="248"/>
    </location>
</feature>
<dbReference type="PIRSF" id="PIRSF000654">
    <property type="entry name" value="Integrin-linked_kinase"/>
    <property type="match status" value="1"/>
</dbReference>
<dbReference type="EMBL" id="JH993001">
    <property type="protein sequence ID" value="EKX44942.1"/>
    <property type="molecule type" value="Genomic_DNA"/>
</dbReference>
<dbReference type="Proteomes" id="UP000011087">
    <property type="component" value="Unassembled WGS sequence"/>
</dbReference>
<dbReference type="RefSeq" id="XP_005831922.1">
    <property type="nucleotide sequence ID" value="XM_005831865.1"/>
</dbReference>
<dbReference type="EnsemblProtists" id="EKX44942">
    <property type="protein sequence ID" value="EKX44942"/>
    <property type="gene ID" value="GUITHDRAFT_59839"/>
</dbReference>
<evidence type="ECO:0000259" key="1">
    <source>
        <dbReference type="PROSITE" id="PS50011"/>
    </source>
</evidence>
<dbReference type="GO" id="GO:0004674">
    <property type="term" value="F:protein serine/threonine kinase activity"/>
    <property type="evidence" value="ECO:0007669"/>
    <property type="project" value="TreeGrafter"/>
</dbReference>
<dbReference type="InterPro" id="IPR053235">
    <property type="entry name" value="Ser_Thr_kinase"/>
</dbReference>
<gene>
    <name evidence="2" type="ORF">GUITHDRAFT_59839</name>
</gene>
<dbReference type="PROSITE" id="PS50011">
    <property type="entry name" value="PROTEIN_KINASE_DOM"/>
    <property type="match status" value="1"/>
</dbReference>
<proteinExistence type="predicted"/>
<evidence type="ECO:0000313" key="4">
    <source>
        <dbReference type="Proteomes" id="UP000011087"/>
    </source>
</evidence>
<dbReference type="OrthoDB" id="541276at2759"/>
<dbReference type="STRING" id="905079.L1J9F0"/>
<keyword evidence="4" id="KW-1185">Reference proteome</keyword>
<reference evidence="3" key="3">
    <citation type="submission" date="2016-03" db="UniProtKB">
        <authorList>
            <consortium name="EnsemblProtists"/>
        </authorList>
    </citation>
    <scope>IDENTIFICATION</scope>
</reference>
<dbReference type="PANTHER" id="PTHR24361:SF785">
    <property type="entry name" value="DUAL SPECIFICITY MITOGEN-ACTIVATED PROTEIN KINASE KINASE 1"/>
    <property type="match status" value="1"/>
</dbReference>
<name>L1J9F0_GUITC</name>
<reference evidence="4" key="2">
    <citation type="submission" date="2012-11" db="EMBL/GenBank/DDBJ databases">
        <authorList>
            <person name="Kuo A."/>
            <person name="Curtis B.A."/>
            <person name="Tanifuji G."/>
            <person name="Burki F."/>
            <person name="Gruber A."/>
            <person name="Irimia M."/>
            <person name="Maruyama S."/>
            <person name="Arias M.C."/>
            <person name="Ball S.G."/>
            <person name="Gile G.H."/>
            <person name="Hirakawa Y."/>
            <person name="Hopkins J.F."/>
            <person name="Rensing S.A."/>
            <person name="Schmutz J."/>
            <person name="Symeonidi A."/>
            <person name="Elias M."/>
            <person name="Eveleigh R.J."/>
            <person name="Herman E.K."/>
            <person name="Klute M.J."/>
            <person name="Nakayama T."/>
            <person name="Obornik M."/>
            <person name="Reyes-Prieto A."/>
            <person name="Armbrust E.V."/>
            <person name="Aves S.J."/>
            <person name="Beiko R.G."/>
            <person name="Coutinho P."/>
            <person name="Dacks J.B."/>
            <person name="Durnford D.G."/>
            <person name="Fast N.M."/>
            <person name="Green B.R."/>
            <person name="Grisdale C."/>
            <person name="Hempe F."/>
            <person name="Henrissat B."/>
            <person name="Hoppner M.P."/>
            <person name="Ishida K.-I."/>
            <person name="Kim E."/>
            <person name="Koreny L."/>
            <person name="Kroth P.G."/>
            <person name="Liu Y."/>
            <person name="Malik S.-B."/>
            <person name="Maier U.G."/>
            <person name="McRose D."/>
            <person name="Mock T."/>
            <person name="Neilson J.A."/>
            <person name="Onodera N.T."/>
            <person name="Poole A.M."/>
            <person name="Pritham E.J."/>
            <person name="Richards T.A."/>
            <person name="Rocap G."/>
            <person name="Roy S.W."/>
            <person name="Sarai C."/>
            <person name="Schaack S."/>
            <person name="Shirato S."/>
            <person name="Slamovits C.H."/>
            <person name="Spencer D.F."/>
            <person name="Suzuki S."/>
            <person name="Worden A.Z."/>
            <person name="Zauner S."/>
            <person name="Barry K."/>
            <person name="Bell C."/>
            <person name="Bharti A.K."/>
            <person name="Crow J.A."/>
            <person name="Grimwood J."/>
            <person name="Kramer R."/>
            <person name="Lindquist E."/>
            <person name="Lucas S."/>
            <person name="Salamov A."/>
            <person name="McFadden G.I."/>
            <person name="Lane C.E."/>
            <person name="Keeling P.J."/>
            <person name="Gray M.W."/>
            <person name="Grigoriev I.V."/>
            <person name="Archibald J.M."/>
        </authorList>
    </citation>
    <scope>NUCLEOTIDE SEQUENCE</scope>
    <source>
        <strain evidence="4">CCMP2712</strain>
    </source>
</reference>
<accession>L1J9F0</accession>
<dbReference type="PANTHER" id="PTHR24361">
    <property type="entry name" value="MITOGEN-ACTIVATED KINASE KINASE KINASE"/>
    <property type="match status" value="1"/>
</dbReference>
<dbReference type="Pfam" id="PF00069">
    <property type="entry name" value="Pkinase"/>
    <property type="match status" value="1"/>
</dbReference>
<dbReference type="HOGENOM" id="CLU_000288_63_44_1"/>
<protein>
    <recommendedName>
        <fullName evidence="1">Protein kinase domain-containing protein</fullName>
    </recommendedName>
</protein>
<dbReference type="InterPro" id="IPR011009">
    <property type="entry name" value="Kinase-like_dom_sf"/>
</dbReference>
<dbReference type="OMA" id="NETIMAC"/>
<organism evidence="2">
    <name type="scientific">Guillardia theta (strain CCMP2712)</name>
    <name type="common">Cryptophyte</name>
    <dbReference type="NCBI Taxonomy" id="905079"/>
    <lineage>
        <taxon>Eukaryota</taxon>
        <taxon>Cryptophyceae</taxon>
        <taxon>Pyrenomonadales</taxon>
        <taxon>Geminigeraceae</taxon>
        <taxon>Guillardia</taxon>
    </lineage>
</organism>
<reference evidence="2 4" key="1">
    <citation type="journal article" date="2012" name="Nature">
        <title>Algal genomes reveal evolutionary mosaicism and the fate of nucleomorphs.</title>
        <authorList>
            <consortium name="DOE Joint Genome Institute"/>
            <person name="Curtis B.A."/>
            <person name="Tanifuji G."/>
            <person name="Burki F."/>
            <person name="Gruber A."/>
            <person name="Irimia M."/>
            <person name="Maruyama S."/>
            <person name="Arias M.C."/>
            <person name="Ball S.G."/>
            <person name="Gile G.H."/>
            <person name="Hirakawa Y."/>
            <person name="Hopkins J.F."/>
            <person name="Kuo A."/>
            <person name="Rensing S.A."/>
            <person name="Schmutz J."/>
            <person name="Symeonidi A."/>
            <person name="Elias M."/>
            <person name="Eveleigh R.J."/>
            <person name="Herman E.K."/>
            <person name="Klute M.J."/>
            <person name="Nakayama T."/>
            <person name="Obornik M."/>
            <person name="Reyes-Prieto A."/>
            <person name="Armbrust E.V."/>
            <person name="Aves S.J."/>
            <person name="Beiko R.G."/>
            <person name="Coutinho P."/>
            <person name="Dacks J.B."/>
            <person name="Durnford D.G."/>
            <person name="Fast N.M."/>
            <person name="Green B.R."/>
            <person name="Grisdale C.J."/>
            <person name="Hempel F."/>
            <person name="Henrissat B."/>
            <person name="Hoppner M.P."/>
            <person name="Ishida K."/>
            <person name="Kim E."/>
            <person name="Koreny L."/>
            <person name="Kroth P.G."/>
            <person name="Liu Y."/>
            <person name="Malik S.B."/>
            <person name="Maier U.G."/>
            <person name="McRose D."/>
            <person name="Mock T."/>
            <person name="Neilson J.A."/>
            <person name="Onodera N.T."/>
            <person name="Poole A.M."/>
            <person name="Pritham E.J."/>
            <person name="Richards T.A."/>
            <person name="Rocap G."/>
            <person name="Roy S.W."/>
            <person name="Sarai C."/>
            <person name="Schaack S."/>
            <person name="Shirato S."/>
            <person name="Slamovits C.H."/>
            <person name="Spencer D.F."/>
            <person name="Suzuki S."/>
            <person name="Worden A.Z."/>
            <person name="Zauner S."/>
            <person name="Barry K."/>
            <person name="Bell C."/>
            <person name="Bharti A.K."/>
            <person name="Crow J.A."/>
            <person name="Grimwood J."/>
            <person name="Kramer R."/>
            <person name="Lindquist E."/>
            <person name="Lucas S."/>
            <person name="Salamov A."/>
            <person name="McFadden G.I."/>
            <person name="Lane C.E."/>
            <person name="Keeling P.J."/>
            <person name="Gray M.W."/>
            <person name="Grigoriev I.V."/>
            <person name="Archibald J.M."/>
        </authorList>
    </citation>
    <scope>NUCLEOTIDE SEQUENCE</scope>
    <source>
        <strain evidence="2 4">CCMP2712</strain>
    </source>
</reference>
<dbReference type="KEGG" id="gtt:GUITHDRAFT_59839"/>
<dbReference type="PROSITE" id="PS00108">
    <property type="entry name" value="PROTEIN_KINASE_ST"/>
    <property type="match status" value="1"/>
</dbReference>
<dbReference type="Gene3D" id="1.10.510.10">
    <property type="entry name" value="Transferase(Phosphotransferase) domain 1"/>
    <property type="match status" value="1"/>
</dbReference>
<dbReference type="PaxDb" id="55529-EKX44942"/>
<dbReference type="SMART" id="SM00220">
    <property type="entry name" value="S_TKc"/>
    <property type="match status" value="1"/>
</dbReference>